<dbReference type="EMBL" id="SWBP01000003">
    <property type="protein sequence ID" value="TKB97815.1"/>
    <property type="molecule type" value="Genomic_DNA"/>
</dbReference>
<dbReference type="Proteomes" id="UP000308181">
    <property type="component" value="Unassembled WGS sequence"/>
</dbReference>
<dbReference type="Pfam" id="PF00072">
    <property type="entry name" value="Response_reg"/>
    <property type="match status" value="1"/>
</dbReference>
<evidence type="ECO:0000259" key="2">
    <source>
        <dbReference type="PROSITE" id="PS50110"/>
    </source>
</evidence>
<comment type="caution">
    <text evidence="4">The sequence shown here is derived from an EMBL/GenBank/DDBJ whole genome shotgun (WGS) entry which is preliminary data.</text>
</comment>
<feature type="modified residue" description="4-aspartylphosphate" evidence="1">
    <location>
        <position position="57"/>
    </location>
</feature>
<keyword evidence="1" id="KW-0597">Phosphoprotein</keyword>
<evidence type="ECO:0000259" key="3">
    <source>
        <dbReference type="PROSITE" id="PS50930"/>
    </source>
</evidence>
<dbReference type="SUPFAM" id="SSF52172">
    <property type="entry name" value="CheY-like"/>
    <property type="match status" value="1"/>
</dbReference>
<sequence length="263" mass="30346">MENFNALIVDDEEYSRSSLYFLLQDNCPNVKVINISKSVKEAQNFILENKVDLVFLDIAMPRENGFVLIPLLQEKKIMVVFTTAFDQYALKAIKASAVDYLLKPIDISELKMAVEKAFTIYKLSLLHHQYHDYSKTLSTLAENLEQKSKEIKKLTIASTSGFKIIILTDIIYLEADSNYCIFHLISGEKVVASKTLKDYEEILTENNFIRIHKSHIINLIYLKEFKNNNGLNVKLVNDITIQVSRRRMSEFLEKVKKVNLKGK</sequence>
<dbReference type="PANTHER" id="PTHR37299">
    <property type="entry name" value="TRANSCRIPTIONAL REGULATOR-RELATED"/>
    <property type="match status" value="1"/>
</dbReference>
<keyword evidence="5" id="KW-1185">Reference proteome</keyword>
<feature type="domain" description="Response regulatory" evidence="2">
    <location>
        <begin position="5"/>
        <end position="118"/>
    </location>
</feature>
<dbReference type="RefSeq" id="WP_136826389.1">
    <property type="nucleotide sequence ID" value="NZ_SWBP01000003.1"/>
</dbReference>
<dbReference type="Pfam" id="PF04397">
    <property type="entry name" value="LytTR"/>
    <property type="match status" value="1"/>
</dbReference>
<dbReference type="PROSITE" id="PS50110">
    <property type="entry name" value="RESPONSE_REGULATORY"/>
    <property type="match status" value="1"/>
</dbReference>
<dbReference type="Gene3D" id="2.40.50.1020">
    <property type="entry name" value="LytTr DNA-binding domain"/>
    <property type="match status" value="1"/>
</dbReference>
<reference evidence="4 5" key="1">
    <citation type="submission" date="2019-04" db="EMBL/GenBank/DDBJ databases">
        <title>Pedobacter sp. AR-3-17 sp. nov., isolated from Arctic soil.</title>
        <authorList>
            <person name="Dahal R.H."/>
            <person name="Kim D.-U."/>
        </authorList>
    </citation>
    <scope>NUCLEOTIDE SEQUENCE [LARGE SCALE GENOMIC DNA]</scope>
    <source>
        <strain evidence="4 5">AR-3-17</strain>
    </source>
</reference>
<dbReference type="GO" id="GO:0000156">
    <property type="term" value="F:phosphorelay response regulator activity"/>
    <property type="evidence" value="ECO:0007669"/>
    <property type="project" value="InterPro"/>
</dbReference>
<dbReference type="InterPro" id="IPR001789">
    <property type="entry name" value="Sig_transdc_resp-reg_receiver"/>
</dbReference>
<dbReference type="GO" id="GO:0003677">
    <property type="term" value="F:DNA binding"/>
    <property type="evidence" value="ECO:0007669"/>
    <property type="project" value="InterPro"/>
</dbReference>
<dbReference type="InterPro" id="IPR046947">
    <property type="entry name" value="LytR-like"/>
</dbReference>
<organism evidence="4 5">
    <name type="scientific">Pedobacter cryophilus</name>
    <dbReference type="NCBI Taxonomy" id="2571271"/>
    <lineage>
        <taxon>Bacteria</taxon>
        <taxon>Pseudomonadati</taxon>
        <taxon>Bacteroidota</taxon>
        <taxon>Sphingobacteriia</taxon>
        <taxon>Sphingobacteriales</taxon>
        <taxon>Sphingobacteriaceae</taxon>
        <taxon>Pedobacter</taxon>
    </lineage>
</organism>
<dbReference type="Gene3D" id="3.40.50.2300">
    <property type="match status" value="1"/>
</dbReference>
<feature type="domain" description="HTH LytTR-type" evidence="3">
    <location>
        <begin position="154"/>
        <end position="257"/>
    </location>
</feature>
<evidence type="ECO:0000256" key="1">
    <source>
        <dbReference type="PROSITE-ProRule" id="PRU00169"/>
    </source>
</evidence>
<protein>
    <submittedName>
        <fullName evidence="4">Response regulator transcription factor</fullName>
    </submittedName>
</protein>
<dbReference type="PANTHER" id="PTHR37299:SF1">
    <property type="entry name" value="STAGE 0 SPORULATION PROTEIN A HOMOLOG"/>
    <property type="match status" value="1"/>
</dbReference>
<dbReference type="AlphaFoldDB" id="A0A4U1BYK3"/>
<dbReference type="SMART" id="SM00850">
    <property type="entry name" value="LytTR"/>
    <property type="match status" value="1"/>
</dbReference>
<dbReference type="InterPro" id="IPR007492">
    <property type="entry name" value="LytTR_DNA-bd_dom"/>
</dbReference>
<dbReference type="OrthoDB" id="9787344at2"/>
<proteinExistence type="predicted"/>
<dbReference type="SMART" id="SM00448">
    <property type="entry name" value="REC"/>
    <property type="match status" value="1"/>
</dbReference>
<evidence type="ECO:0000313" key="5">
    <source>
        <dbReference type="Proteomes" id="UP000308181"/>
    </source>
</evidence>
<evidence type="ECO:0000313" key="4">
    <source>
        <dbReference type="EMBL" id="TKB97815.1"/>
    </source>
</evidence>
<accession>A0A4U1BYK3</accession>
<gene>
    <name evidence="4" type="ORF">FA046_10695</name>
</gene>
<dbReference type="PROSITE" id="PS50930">
    <property type="entry name" value="HTH_LYTTR"/>
    <property type="match status" value="1"/>
</dbReference>
<name>A0A4U1BYK3_9SPHI</name>
<dbReference type="InterPro" id="IPR011006">
    <property type="entry name" value="CheY-like_superfamily"/>
</dbReference>